<dbReference type="GeneID" id="83062707"/>
<proteinExistence type="predicted"/>
<dbReference type="EMBL" id="AP014940">
    <property type="protein sequence ID" value="BAV96301.1"/>
    <property type="molecule type" value="Genomic_DNA"/>
</dbReference>
<organism evidence="4 5">
    <name type="scientific">Lysobacter enzymogenes</name>
    <dbReference type="NCBI Taxonomy" id="69"/>
    <lineage>
        <taxon>Bacteria</taxon>
        <taxon>Pseudomonadati</taxon>
        <taxon>Pseudomonadota</taxon>
        <taxon>Gammaproteobacteria</taxon>
        <taxon>Lysobacterales</taxon>
        <taxon>Lysobacteraceae</taxon>
        <taxon>Lysobacter</taxon>
    </lineage>
</organism>
<evidence type="ECO:0000259" key="3">
    <source>
        <dbReference type="Pfam" id="PF20410"/>
    </source>
</evidence>
<dbReference type="InterPro" id="IPR046519">
    <property type="entry name" value="X-Tfes_XVIPCD"/>
</dbReference>
<dbReference type="InterPro" id="IPR011055">
    <property type="entry name" value="Dup_hybrid_motif"/>
</dbReference>
<dbReference type="SUPFAM" id="SSF47090">
    <property type="entry name" value="PGBD-like"/>
    <property type="match status" value="1"/>
</dbReference>
<dbReference type="Proteomes" id="UP000218824">
    <property type="component" value="Chromosome"/>
</dbReference>
<dbReference type="InterPro" id="IPR002477">
    <property type="entry name" value="Peptidoglycan-bd-like"/>
</dbReference>
<dbReference type="Gene3D" id="1.10.101.10">
    <property type="entry name" value="PGBD-like superfamily/PGBD"/>
    <property type="match status" value="1"/>
</dbReference>
<evidence type="ECO:0008006" key="6">
    <source>
        <dbReference type="Google" id="ProtNLM"/>
    </source>
</evidence>
<dbReference type="InterPro" id="IPR036365">
    <property type="entry name" value="PGBD-like_sf"/>
</dbReference>
<protein>
    <recommendedName>
        <fullName evidence="6">Peptidoglycan-binding protein</fullName>
    </recommendedName>
</protein>
<feature type="region of interest" description="Disordered" evidence="1">
    <location>
        <begin position="309"/>
        <end position="331"/>
    </location>
</feature>
<sequence>MDRKPTTYDVIQLSAPRGAAGIQSNEAVVDFDALATHHPGNNRHAYLRDGLVVDGEPRRLHAVIGGEIQEIEMPRNGNNYYGLKPDQVLLKKDFMLENPLAAGGDRRAVEVPSPVSGVVGNVIPSQGLVDIYDRKGGEVIARVRHMTDIAVKVDDEVAYGQGLGIQGRVATEKVHVHMEMDTRHYRQFENYLSDLVSGRLPVEAEARLDVQPQPVRDNGTLRLGESSSRVRDMQEYLNGLGYIGADGQPLVADGVYRLNMQRAVLDYQREQCLPQTGDISSEMLQALPARTPGPFDPALGGIPAQGLPHAPMPHPFGTGSDDSPCAPPTPQQIEDAAERRRPLDPVFSVAPPSISNDPLVQSIRERLPQAFAGHGAVPPEADLDRIATGLAVECRKQGIERPDHIVVGNPAADGSGRHVFAVVGDLRDPASHRVDVAGQAAAQVPVEASLRKLDELQASAPALVQADQAQEQQKAPAMRV</sequence>
<evidence type="ECO:0000313" key="4">
    <source>
        <dbReference type="EMBL" id="BAV96301.1"/>
    </source>
</evidence>
<dbReference type="AlphaFoldDB" id="A0AAU9AM88"/>
<name>A0AAU9AM88_LYSEN</name>
<evidence type="ECO:0000259" key="2">
    <source>
        <dbReference type="Pfam" id="PF01471"/>
    </source>
</evidence>
<dbReference type="InterPro" id="IPR036366">
    <property type="entry name" value="PGBDSf"/>
</dbReference>
<dbReference type="Pfam" id="PF01471">
    <property type="entry name" value="PG_binding_1"/>
    <property type="match status" value="1"/>
</dbReference>
<dbReference type="RefSeq" id="WP_096376748.1">
    <property type="nucleotide sequence ID" value="NZ_AP014940.1"/>
</dbReference>
<accession>A0AAU9AM88</accession>
<dbReference type="Gene3D" id="2.70.70.10">
    <property type="entry name" value="Glucose Permease (Domain IIA)"/>
    <property type="match status" value="1"/>
</dbReference>
<dbReference type="KEGG" id="lem:LEN_0814"/>
<dbReference type="Pfam" id="PF20410">
    <property type="entry name" value="X-Tfes_XVIPCD"/>
    <property type="match status" value="1"/>
</dbReference>
<gene>
    <name evidence="4" type="ORF">LEN_0814</name>
</gene>
<evidence type="ECO:0000313" key="5">
    <source>
        <dbReference type="Proteomes" id="UP000218824"/>
    </source>
</evidence>
<evidence type="ECO:0000256" key="1">
    <source>
        <dbReference type="SAM" id="MobiDB-lite"/>
    </source>
</evidence>
<reference evidence="4 5" key="1">
    <citation type="journal article" date="2017" name="DNA Res.">
        <title>Complete genome sequence and expression profile of the commercial lytic enzyme producer Lysobacter enzymogenes M497-1.</title>
        <authorList>
            <person name="Takami H."/>
            <person name="Toyoda A."/>
            <person name="Uchiyama I."/>
            <person name="Itoh T."/>
            <person name="Takaki Y."/>
            <person name="Arai W."/>
            <person name="Nishi S."/>
            <person name="Kawai M."/>
            <person name="Shinya K."/>
            <person name="Ikeda H."/>
        </authorList>
    </citation>
    <scope>NUCLEOTIDE SEQUENCE [LARGE SCALE GENOMIC DNA]</scope>
    <source>
        <strain evidence="4 5">M497-1</strain>
    </source>
</reference>
<feature type="domain" description="X-Tfes XVIPCD" evidence="3">
    <location>
        <begin position="356"/>
        <end position="454"/>
    </location>
</feature>
<feature type="domain" description="Peptidoglycan binding-like" evidence="2">
    <location>
        <begin position="227"/>
        <end position="287"/>
    </location>
</feature>